<dbReference type="EMBL" id="JBHTGP010000013">
    <property type="protein sequence ID" value="MFD0687822.1"/>
    <property type="molecule type" value="Genomic_DNA"/>
</dbReference>
<proteinExistence type="predicted"/>
<dbReference type="RefSeq" id="WP_378323819.1">
    <property type="nucleotide sequence ID" value="NZ_JBHTGP010000013.1"/>
</dbReference>
<reference evidence="2" key="1">
    <citation type="journal article" date="2019" name="Int. J. Syst. Evol. Microbiol.">
        <title>The Global Catalogue of Microorganisms (GCM) 10K type strain sequencing project: providing services to taxonomists for standard genome sequencing and annotation.</title>
        <authorList>
            <consortium name="The Broad Institute Genomics Platform"/>
            <consortium name="The Broad Institute Genome Sequencing Center for Infectious Disease"/>
            <person name="Wu L."/>
            <person name="Ma J."/>
        </authorList>
    </citation>
    <scope>NUCLEOTIDE SEQUENCE [LARGE SCALE GENOMIC DNA]</scope>
    <source>
        <strain evidence="2">JCM 9371</strain>
    </source>
</reference>
<sequence>MTIRCHVPVTVRVTGELTPERRERLRRAVARAVAARLAAAERTLAERGYGARDVWRPPGGPSD</sequence>
<comment type="caution">
    <text evidence="1">The sequence shown here is derived from an EMBL/GenBank/DDBJ whole genome shotgun (WGS) entry which is preliminary data.</text>
</comment>
<dbReference type="Proteomes" id="UP001597063">
    <property type="component" value="Unassembled WGS sequence"/>
</dbReference>
<name>A0ABW2XPR2_9ACTN</name>
<accession>A0ABW2XPR2</accession>
<protein>
    <submittedName>
        <fullName evidence="1">Uncharacterized protein</fullName>
    </submittedName>
</protein>
<keyword evidence="2" id="KW-1185">Reference proteome</keyword>
<organism evidence="1 2">
    <name type="scientific">Actinomadura fibrosa</name>
    <dbReference type="NCBI Taxonomy" id="111802"/>
    <lineage>
        <taxon>Bacteria</taxon>
        <taxon>Bacillati</taxon>
        <taxon>Actinomycetota</taxon>
        <taxon>Actinomycetes</taxon>
        <taxon>Streptosporangiales</taxon>
        <taxon>Thermomonosporaceae</taxon>
        <taxon>Actinomadura</taxon>
    </lineage>
</organism>
<evidence type="ECO:0000313" key="1">
    <source>
        <dbReference type="EMBL" id="MFD0687822.1"/>
    </source>
</evidence>
<evidence type="ECO:0000313" key="2">
    <source>
        <dbReference type="Proteomes" id="UP001597063"/>
    </source>
</evidence>
<gene>
    <name evidence="1" type="ORF">ACFQZM_25230</name>
</gene>